<dbReference type="Gene3D" id="3.40.190.290">
    <property type="match status" value="1"/>
</dbReference>
<reference evidence="6 7" key="1">
    <citation type="submission" date="2018-11" db="EMBL/GenBank/DDBJ databases">
        <title>Genomic Encyclopedia of Type Strains, Phase IV (KMG-IV): sequencing the most valuable type-strain genomes for metagenomic binning, comparative biology and taxonomic classification.</title>
        <authorList>
            <person name="Goeker M."/>
        </authorList>
    </citation>
    <scope>NUCLEOTIDE SEQUENCE [LARGE SCALE GENOMIC DNA]</scope>
    <source>
        <strain evidence="6 7">DSM 100316</strain>
    </source>
</reference>
<feature type="domain" description="HTH lysR-type" evidence="5">
    <location>
        <begin position="8"/>
        <end position="65"/>
    </location>
</feature>
<dbReference type="FunFam" id="1.10.10.10:FF:000001">
    <property type="entry name" value="LysR family transcriptional regulator"/>
    <property type="match status" value="1"/>
</dbReference>
<keyword evidence="4" id="KW-0804">Transcription</keyword>
<comment type="caution">
    <text evidence="6">The sequence shown here is derived from an EMBL/GenBank/DDBJ whole genome shotgun (WGS) entry which is preliminary data.</text>
</comment>
<dbReference type="SUPFAM" id="SSF53850">
    <property type="entry name" value="Periplasmic binding protein-like II"/>
    <property type="match status" value="1"/>
</dbReference>
<evidence type="ECO:0000256" key="1">
    <source>
        <dbReference type="ARBA" id="ARBA00009437"/>
    </source>
</evidence>
<keyword evidence="2" id="KW-0805">Transcription regulation</keyword>
<evidence type="ECO:0000313" key="7">
    <source>
        <dbReference type="Proteomes" id="UP000275394"/>
    </source>
</evidence>
<evidence type="ECO:0000256" key="4">
    <source>
        <dbReference type="ARBA" id="ARBA00023163"/>
    </source>
</evidence>
<dbReference type="EMBL" id="RKHR01000003">
    <property type="protein sequence ID" value="ROS05229.1"/>
    <property type="molecule type" value="Genomic_DNA"/>
</dbReference>
<dbReference type="GO" id="GO:0006351">
    <property type="term" value="P:DNA-templated transcription"/>
    <property type="evidence" value="ECO:0007669"/>
    <property type="project" value="TreeGrafter"/>
</dbReference>
<dbReference type="PROSITE" id="PS50931">
    <property type="entry name" value="HTH_LYSR"/>
    <property type="match status" value="1"/>
</dbReference>
<dbReference type="PANTHER" id="PTHR30537">
    <property type="entry name" value="HTH-TYPE TRANSCRIPTIONAL REGULATOR"/>
    <property type="match status" value="1"/>
</dbReference>
<keyword evidence="7" id="KW-1185">Reference proteome</keyword>
<dbReference type="PANTHER" id="PTHR30537:SF5">
    <property type="entry name" value="HTH-TYPE TRANSCRIPTIONAL ACTIVATOR TTDR-RELATED"/>
    <property type="match status" value="1"/>
</dbReference>
<evidence type="ECO:0000313" key="6">
    <source>
        <dbReference type="EMBL" id="ROS05229.1"/>
    </source>
</evidence>
<dbReference type="InterPro" id="IPR036388">
    <property type="entry name" value="WH-like_DNA-bd_sf"/>
</dbReference>
<evidence type="ECO:0000256" key="2">
    <source>
        <dbReference type="ARBA" id="ARBA00023015"/>
    </source>
</evidence>
<dbReference type="GO" id="GO:0043565">
    <property type="term" value="F:sequence-specific DNA binding"/>
    <property type="evidence" value="ECO:0007669"/>
    <property type="project" value="TreeGrafter"/>
</dbReference>
<dbReference type="Gene3D" id="1.10.10.10">
    <property type="entry name" value="Winged helix-like DNA-binding domain superfamily/Winged helix DNA-binding domain"/>
    <property type="match status" value="1"/>
</dbReference>
<name>A0A3N2E0R6_9GAMM</name>
<dbReference type="InterPro" id="IPR005119">
    <property type="entry name" value="LysR_subst-bd"/>
</dbReference>
<dbReference type="AlphaFoldDB" id="A0A3N2E0R6"/>
<dbReference type="OrthoDB" id="5721010at2"/>
<evidence type="ECO:0000256" key="3">
    <source>
        <dbReference type="ARBA" id="ARBA00023125"/>
    </source>
</evidence>
<dbReference type="RefSeq" id="WP_123711155.1">
    <property type="nucleotide sequence ID" value="NZ_RKHR01000003.1"/>
</dbReference>
<dbReference type="Pfam" id="PF00126">
    <property type="entry name" value="HTH_1"/>
    <property type="match status" value="1"/>
</dbReference>
<dbReference type="SUPFAM" id="SSF46785">
    <property type="entry name" value="Winged helix' DNA-binding domain"/>
    <property type="match status" value="1"/>
</dbReference>
<dbReference type="InterPro" id="IPR036390">
    <property type="entry name" value="WH_DNA-bd_sf"/>
</dbReference>
<dbReference type="Pfam" id="PF03466">
    <property type="entry name" value="LysR_substrate"/>
    <property type="match status" value="1"/>
</dbReference>
<gene>
    <name evidence="6" type="ORF">EDC56_0759</name>
</gene>
<evidence type="ECO:0000259" key="5">
    <source>
        <dbReference type="PROSITE" id="PS50931"/>
    </source>
</evidence>
<sequence length="304" mass="33750">MSTNKAIHLLHEMAVFVRVVKTGSFSEAARQLGSSPSSISRSIKKLEEALDVCLLLRTTRKLRLSDSGEAVYQRCLEMESAAVAAVDCTKQYTEQAKGLLRISAPKATGLYIIHPHIAEFLRLYPQVDVQLTLDDIELDMIDNDIDIQLRMTQTPPPGLMGRKLLNIDFVVCASPRYLAERGTPQKPQDLESHSCLSIGQEPGDSKWRFKRGQASHVVQVQGRYIANHTGARLDAAQQDIGIAILPRFVAEAAISSGKIIQLLPDWNPQTAYSGDLWLLYAASRHQPPHLQAFVRFIAEKIAAK</sequence>
<proteinExistence type="inferred from homology"/>
<dbReference type="InterPro" id="IPR000847">
    <property type="entry name" value="LysR_HTH_N"/>
</dbReference>
<dbReference type="Proteomes" id="UP000275394">
    <property type="component" value="Unassembled WGS sequence"/>
</dbReference>
<protein>
    <submittedName>
        <fullName evidence="6">DNA-binding transcriptional LysR family regulator</fullName>
    </submittedName>
</protein>
<dbReference type="CDD" id="cd08422">
    <property type="entry name" value="PBP2_CrgA_like"/>
    <property type="match status" value="1"/>
</dbReference>
<dbReference type="InterPro" id="IPR058163">
    <property type="entry name" value="LysR-type_TF_proteobact-type"/>
</dbReference>
<accession>A0A3N2E0R6</accession>
<comment type="similarity">
    <text evidence="1">Belongs to the LysR transcriptional regulatory family.</text>
</comment>
<keyword evidence="3 6" id="KW-0238">DNA-binding</keyword>
<organism evidence="6 7">
    <name type="scientific">Sinobacterium caligoides</name>
    <dbReference type="NCBI Taxonomy" id="933926"/>
    <lineage>
        <taxon>Bacteria</taxon>
        <taxon>Pseudomonadati</taxon>
        <taxon>Pseudomonadota</taxon>
        <taxon>Gammaproteobacteria</taxon>
        <taxon>Cellvibrionales</taxon>
        <taxon>Spongiibacteraceae</taxon>
        <taxon>Sinobacterium</taxon>
    </lineage>
</organism>
<dbReference type="GO" id="GO:0003700">
    <property type="term" value="F:DNA-binding transcription factor activity"/>
    <property type="evidence" value="ECO:0007669"/>
    <property type="project" value="InterPro"/>
</dbReference>